<dbReference type="VEuPathDB" id="FungiDB:PNEJI1_000865"/>
<gene>
    <name evidence="2" type="ORF">PNEJI1_000865</name>
</gene>
<dbReference type="SUPFAM" id="SSF53300">
    <property type="entry name" value="vWA-like"/>
    <property type="match status" value="1"/>
</dbReference>
<dbReference type="EMBL" id="CAKM01000219">
    <property type="protein sequence ID" value="CCJ29851.1"/>
    <property type="molecule type" value="Genomic_DNA"/>
</dbReference>
<dbReference type="Pfam" id="PF03731">
    <property type="entry name" value="Ku_N"/>
    <property type="match status" value="1"/>
</dbReference>
<dbReference type="AlphaFoldDB" id="L0PBT6"/>
<comment type="caution">
    <text evidence="2">The sequence shown here is derived from an EMBL/GenBank/DDBJ whole genome shotgun (WGS) entry which is preliminary data.</text>
</comment>
<evidence type="ECO:0000313" key="3">
    <source>
        <dbReference type="Proteomes" id="UP000010422"/>
    </source>
</evidence>
<feature type="domain" description="Ku70/Ku80 N-terminal alpha/beta" evidence="1">
    <location>
        <begin position="29"/>
        <end position="116"/>
    </location>
</feature>
<protein>
    <recommendedName>
        <fullName evidence="1">Ku70/Ku80 N-terminal alpha/beta domain-containing protein</fullName>
    </recommendedName>
</protein>
<name>L0PBT6_PNEJI</name>
<reference evidence="2 3" key="1">
    <citation type="journal article" date="2012" name="MBio">
        <title>De novo assembly of the Pneumocystis jirovecii genome from a single bronchoalveolar lavage fluid specimen from a patient.</title>
        <authorList>
            <person name="Cisse O.H."/>
            <person name="Pagni M."/>
            <person name="Hauser P.M."/>
        </authorList>
    </citation>
    <scope>NUCLEOTIDE SEQUENCE [LARGE SCALE GENOMIC DNA]</scope>
    <source>
        <strain evidence="2 3">SE8</strain>
    </source>
</reference>
<organism evidence="3">
    <name type="scientific">Pneumocystis jirovecii</name>
    <name type="common">Human pneumocystis pneumonia agent</name>
    <dbReference type="NCBI Taxonomy" id="42068"/>
    <lineage>
        <taxon>Eukaryota</taxon>
        <taxon>Fungi</taxon>
        <taxon>Dikarya</taxon>
        <taxon>Ascomycota</taxon>
        <taxon>Taphrinomycotina</taxon>
        <taxon>Pneumocystomycetes</taxon>
        <taxon>Pneumocystaceae</taxon>
        <taxon>Pneumocystis</taxon>
    </lineage>
</organism>
<dbReference type="InterPro" id="IPR036465">
    <property type="entry name" value="vWFA_dom_sf"/>
</dbReference>
<dbReference type="Proteomes" id="UP000010422">
    <property type="component" value="Unassembled WGS sequence"/>
</dbReference>
<evidence type="ECO:0000259" key="1">
    <source>
        <dbReference type="Pfam" id="PF03731"/>
    </source>
</evidence>
<accession>L0PBT6</accession>
<dbReference type="STRING" id="1209962.L0PBT6"/>
<dbReference type="InParanoid" id="L0PBT6"/>
<proteinExistence type="predicted"/>
<dbReference type="InterPro" id="IPR005161">
    <property type="entry name" value="Ku_N"/>
</dbReference>
<dbReference type="Gene3D" id="3.40.50.410">
    <property type="entry name" value="von Willebrand factor, type A domain"/>
    <property type="match status" value="1"/>
</dbReference>
<sequence>MYFSDELKDDKDVEILGKRSREDYIIHEAVLFLIDVSIPFDLDQEINIIVKTALTAAYEMILQRAISKPMISFGILLYGTKDTNIPEFLLYPNLYYLMNLNVQSAESIKNFKKLLSGKQEI</sequence>
<evidence type="ECO:0000313" key="2">
    <source>
        <dbReference type="EMBL" id="CCJ29851.1"/>
    </source>
</evidence>